<feature type="region of interest" description="Disordered" evidence="1">
    <location>
        <begin position="360"/>
        <end position="447"/>
    </location>
</feature>
<sequence>GTRTNRVRSSHRDGRGPARGPALLRLRAVLHFRGHHQPQRRDHPQAQGAVHAQLHAGDADPVLLLHRLPRDRHSGREACQADRLHAWRGRRARHHDAWVPPVHPRVADRDLRPVPPRPVRARERRGDCAGGRQPADLDARRAADRAQPPDVRAGVQLARHHDLSDRRIDPDPGQPRHHQRRSAFRPGAGRVPHRREPRDLAGLSGARRRAGDRRRRGLAVPQPAEGRAPRGELGPRRLRLARPSPLRLGRSVHLPLRRRGGRDRVPDRQLPHAAGRARACRTGRRQAHRALLGRRDGRPLHRLGGAADGQPRAGAGRGRRGRDRVDPDLHQHERRGVRLQPARGWADELDHVPDHLHARLRRARQPRGRRFRDHQRRHLRRRGGSARDRRARGRHGKPGNGDAPARALLRGDRRLRPLRPPSRRRRSRCGTRDRTDRRNDLPRRPAL</sequence>
<dbReference type="EMBL" id="CADCVX010000491">
    <property type="protein sequence ID" value="CAA9528873.1"/>
    <property type="molecule type" value="Genomic_DNA"/>
</dbReference>
<feature type="compositionally biased region" description="Basic and acidic residues" evidence="1">
    <location>
        <begin position="430"/>
        <end position="447"/>
    </location>
</feature>
<feature type="compositionally biased region" description="Basic residues" evidence="1">
    <location>
        <begin position="360"/>
        <end position="397"/>
    </location>
</feature>
<feature type="compositionally biased region" description="Basic and acidic residues" evidence="1">
    <location>
        <begin position="159"/>
        <end position="170"/>
    </location>
</feature>
<feature type="compositionally biased region" description="Basic residues" evidence="1">
    <location>
        <begin position="206"/>
        <end position="217"/>
    </location>
</feature>
<name>A0A6J4TPU5_9SPHN</name>
<organism evidence="2">
    <name type="scientific">uncultured Sphingomonadaceae bacterium</name>
    <dbReference type="NCBI Taxonomy" id="169976"/>
    <lineage>
        <taxon>Bacteria</taxon>
        <taxon>Pseudomonadati</taxon>
        <taxon>Pseudomonadota</taxon>
        <taxon>Alphaproteobacteria</taxon>
        <taxon>Sphingomonadales</taxon>
        <taxon>Sphingomonadaceae</taxon>
        <taxon>environmental samples</taxon>
    </lineage>
</organism>
<feature type="compositionally biased region" description="Basic and acidic residues" evidence="1">
    <location>
        <begin position="323"/>
        <end position="336"/>
    </location>
</feature>
<feature type="non-terminal residue" evidence="2">
    <location>
        <position position="1"/>
    </location>
</feature>
<feature type="compositionally biased region" description="Basic residues" evidence="1">
    <location>
        <begin position="278"/>
        <end position="292"/>
    </location>
</feature>
<dbReference type="AlphaFoldDB" id="A0A6J4TPU5"/>
<evidence type="ECO:0000256" key="1">
    <source>
        <dbReference type="SAM" id="MobiDB-lite"/>
    </source>
</evidence>
<protein>
    <submittedName>
        <fullName evidence="2">Homolog of fucose/glucose/galactose permeases</fullName>
    </submittedName>
</protein>
<feature type="region of interest" description="Disordered" evidence="1">
    <location>
        <begin position="106"/>
        <end position="235"/>
    </location>
</feature>
<proteinExistence type="predicted"/>
<feature type="compositionally biased region" description="Basic and acidic residues" evidence="1">
    <location>
        <begin position="135"/>
        <end position="144"/>
    </location>
</feature>
<accession>A0A6J4TPU5</accession>
<feature type="region of interest" description="Disordered" evidence="1">
    <location>
        <begin position="1"/>
        <end position="21"/>
    </location>
</feature>
<gene>
    <name evidence="2" type="ORF">AVDCRST_MAG91-2785</name>
</gene>
<feature type="region of interest" description="Disordered" evidence="1">
    <location>
        <begin position="258"/>
        <end position="340"/>
    </location>
</feature>
<feature type="non-terminal residue" evidence="2">
    <location>
        <position position="447"/>
    </location>
</feature>
<reference evidence="2" key="1">
    <citation type="submission" date="2020-02" db="EMBL/GenBank/DDBJ databases">
        <authorList>
            <person name="Meier V. D."/>
        </authorList>
    </citation>
    <scope>NUCLEOTIDE SEQUENCE</scope>
    <source>
        <strain evidence="2">AVDCRST_MAG91</strain>
    </source>
</reference>
<evidence type="ECO:0000313" key="2">
    <source>
        <dbReference type="EMBL" id="CAA9528873.1"/>
    </source>
</evidence>
<feature type="compositionally biased region" description="Low complexity" evidence="1">
    <location>
        <begin position="304"/>
        <end position="314"/>
    </location>
</feature>